<feature type="non-terminal residue" evidence="11">
    <location>
        <position position="1"/>
    </location>
</feature>
<keyword evidence="3 10" id="KW-0808">Transferase</keyword>
<feature type="transmembrane region" description="Helical" evidence="10">
    <location>
        <begin position="247"/>
        <end position="270"/>
    </location>
</feature>
<dbReference type="GO" id="GO:0034625">
    <property type="term" value="P:fatty acid elongation, monounsaturated fatty acid"/>
    <property type="evidence" value="ECO:0007669"/>
    <property type="project" value="TreeGrafter"/>
</dbReference>
<evidence type="ECO:0000256" key="2">
    <source>
        <dbReference type="ARBA" id="ARBA00022516"/>
    </source>
</evidence>
<evidence type="ECO:0000256" key="9">
    <source>
        <dbReference type="ARBA" id="ARBA00023160"/>
    </source>
</evidence>
<evidence type="ECO:0000256" key="4">
    <source>
        <dbReference type="ARBA" id="ARBA00022692"/>
    </source>
</evidence>
<evidence type="ECO:0000313" key="12">
    <source>
        <dbReference type="Proteomes" id="UP000075809"/>
    </source>
</evidence>
<comment type="similarity">
    <text evidence="10">Belongs to the ELO family.</text>
</comment>
<keyword evidence="4 10" id="KW-0812">Transmembrane</keyword>
<evidence type="ECO:0000256" key="10">
    <source>
        <dbReference type="RuleBase" id="RU361115"/>
    </source>
</evidence>
<dbReference type="EC" id="2.3.1.199" evidence="10"/>
<keyword evidence="6 10" id="KW-1133">Transmembrane helix</keyword>
<dbReference type="GO" id="GO:0030148">
    <property type="term" value="P:sphingolipid biosynthetic process"/>
    <property type="evidence" value="ECO:0007669"/>
    <property type="project" value="TreeGrafter"/>
</dbReference>
<feature type="transmembrane region" description="Helical" evidence="10">
    <location>
        <begin position="12"/>
        <end position="31"/>
    </location>
</feature>
<dbReference type="InterPro" id="IPR030457">
    <property type="entry name" value="ELO_CS"/>
</dbReference>
<sequence length="565" mass="66020">DPMVDSWPLMESPGPMLCIVGAYLLFVLKVGPKMMEKRPAFELNAIMIGYNAFQVLFSIWLTTLVSLILYIYNISKYYMSNIQISRGAWWYFFAKIIELLDTVFFVLRKKQNQITFLHVFHHTTTAVFSWCYLKFLPGEQGIIIGFLNSTVHIIMYSYYLIAALGPKYRKYLWWKKYMTWIQLMQFGLMLVYLILTLIMDYRTPKALTYFFTTVVIIFIYLFSDFYPGRYYSCIMITEIMSNLMSEIINISSSLLFHPLFFSAGIIQNVLVKMIIDVSSNCHNYVTNTEIMNDRVLQIAKTMALDQYTEILTTVSDPRVSDWPLMDSPVPTILIVLLYLYGVVIFGPRMMVNKKPYKLRGVLVAYNAFQVVFSLGMMYEHLMSGWLLDYSYKCQPVDYSHNPSALRMANLCWWYFISKFTEFADTIFFVLRKKDSQVTFLHLYHHSLTPLETWICVKFIAGGHGTLGNLINNAVHVVMYAYYMLAAMGPEFQKYLWWKKHLTTVQLVQFFLVFVHSAQALIFDCGYPKLIAALLLLHATIFFVLFSDFYRSAYRKGKSAKEFKAE</sequence>
<dbReference type="EMBL" id="KQ982351">
    <property type="protein sequence ID" value="KYQ57241.1"/>
    <property type="molecule type" value="Genomic_DNA"/>
</dbReference>
<keyword evidence="5 10" id="KW-0276">Fatty acid metabolism</keyword>
<feature type="transmembrane region" description="Helical" evidence="10">
    <location>
        <begin position="88"/>
        <end position="107"/>
    </location>
</feature>
<feature type="transmembrane region" description="Helical" evidence="10">
    <location>
        <begin position="52"/>
        <end position="72"/>
    </location>
</feature>
<dbReference type="InterPro" id="IPR002076">
    <property type="entry name" value="ELO_fam"/>
</dbReference>
<protein>
    <recommendedName>
        <fullName evidence="10">Elongation of very long chain fatty acids protein</fullName>
        <ecNumber evidence="10">2.3.1.199</ecNumber>
    </recommendedName>
    <alternativeName>
        <fullName evidence="10">Very-long-chain 3-oxoacyl-CoA synthase</fullName>
    </alternativeName>
</protein>
<keyword evidence="9 10" id="KW-0275">Fatty acid biosynthesis</keyword>
<dbReference type="AlphaFoldDB" id="A0A151XA45"/>
<dbReference type="GO" id="GO:0019367">
    <property type="term" value="P:fatty acid elongation, saturated fatty acid"/>
    <property type="evidence" value="ECO:0007669"/>
    <property type="project" value="TreeGrafter"/>
</dbReference>
<feature type="transmembrane region" description="Helical" evidence="10">
    <location>
        <begin position="114"/>
        <end position="135"/>
    </location>
</feature>
<keyword evidence="7 10" id="KW-0443">Lipid metabolism</keyword>
<feature type="transmembrane region" description="Helical" evidence="10">
    <location>
        <begin position="177"/>
        <end position="195"/>
    </location>
</feature>
<dbReference type="Proteomes" id="UP000075809">
    <property type="component" value="Unassembled WGS sequence"/>
</dbReference>
<dbReference type="PROSITE" id="PS01188">
    <property type="entry name" value="ELO"/>
    <property type="match status" value="1"/>
</dbReference>
<keyword evidence="2 10" id="KW-0444">Lipid biosynthesis</keyword>
<keyword evidence="8 10" id="KW-0472">Membrane</keyword>
<evidence type="ECO:0000313" key="11">
    <source>
        <dbReference type="EMBL" id="KYQ57241.1"/>
    </source>
</evidence>
<evidence type="ECO:0000256" key="1">
    <source>
        <dbReference type="ARBA" id="ARBA00004141"/>
    </source>
</evidence>
<accession>A0A151XA45</accession>
<dbReference type="GO" id="GO:0034626">
    <property type="term" value="P:fatty acid elongation, polyunsaturated fatty acid"/>
    <property type="evidence" value="ECO:0007669"/>
    <property type="project" value="TreeGrafter"/>
</dbReference>
<feature type="transmembrane region" description="Helical" evidence="10">
    <location>
        <begin position="207"/>
        <end position="226"/>
    </location>
</feature>
<dbReference type="GO" id="GO:0009922">
    <property type="term" value="F:fatty acid elongase activity"/>
    <property type="evidence" value="ECO:0007669"/>
    <property type="project" value="UniProtKB-EC"/>
</dbReference>
<dbReference type="Pfam" id="PF01151">
    <property type="entry name" value="ELO"/>
    <property type="match status" value="2"/>
</dbReference>
<feature type="transmembrane region" description="Helical" evidence="10">
    <location>
        <begin position="412"/>
        <end position="430"/>
    </location>
</feature>
<feature type="transmembrane region" description="Helical" evidence="10">
    <location>
        <begin position="327"/>
        <end position="346"/>
    </location>
</feature>
<dbReference type="PANTHER" id="PTHR11157:SF22">
    <property type="entry name" value="ELONGATION OF VERY LONG CHAIN FATTY ACIDS PROTEIN"/>
    <property type="match status" value="1"/>
</dbReference>
<comment type="subcellular location">
    <subcellularLocation>
        <location evidence="1">Membrane</location>
        <topology evidence="1">Multi-pass membrane protein</topology>
    </subcellularLocation>
</comment>
<feature type="transmembrane region" description="Helical" evidence="10">
    <location>
        <begin position="528"/>
        <end position="549"/>
    </location>
</feature>
<feature type="transmembrane region" description="Helical" evidence="10">
    <location>
        <begin position="141"/>
        <end position="165"/>
    </location>
</feature>
<organism evidence="11 12">
    <name type="scientific">Mycetomoellerius zeteki</name>
    <dbReference type="NCBI Taxonomy" id="64791"/>
    <lineage>
        <taxon>Eukaryota</taxon>
        <taxon>Metazoa</taxon>
        <taxon>Ecdysozoa</taxon>
        <taxon>Arthropoda</taxon>
        <taxon>Hexapoda</taxon>
        <taxon>Insecta</taxon>
        <taxon>Pterygota</taxon>
        <taxon>Neoptera</taxon>
        <taxon>Endopterygota</taxon>
        <taxon>Hymenoptera</taxon>
        <taxon>Apocrita</taxon>
        <taxon>Aculeata</taxon>
        <taxon>Formicoidea</taxon>
        <taxon>Formicidae</taxon>
        <taxon>Myrmicinae</taxon>
        <taxon>Mycetomoellerius</taxon>
    </lineage>
</organism>
<comment type="catalytic activity">
    <reaction evidence="10">
        <text>a very-long-chain acyl-CoA + malonyl-CoA + H(+) = a very-long-chain 3-oxoacyl-CoA + CO2 + CoA</text>
        <dbReference type="Rhea" id="RHEA:32727"/>
        <dbReference type="ChEBI" id="CHEBI:15378"/>
        <dbReference type="ChEBI" id="CHEBI:16526"/>
        <dbReference type="ChEBI" id="CHEBI:57287"/>
        <dbReference type="ChEBI" id="CHEBI:57384"/>
        <dbReference type="ChEBI" id="CHEBI:90725"/>
        <dbReference type="ChEBI" id="CHEBI:90736"/>
        <dbReference type="EC" id="2.3.1.199"/>
    </reaction>
</comment>
<feature type="transmembrane region" description="Helical" evidence="10">
    <location>
        <begin position="501"/>
        <end position="522"/>
    </location>
</feature>
<evidence type="ECO:0000256" key="5">
    <source>
        <dbReference type="ARBA" id="ARBA00022832"/>
    </source>
</evidence>
<evidence type="ECO:0000256" key="7">
    <source>
        <dbReference type="ARBA" id="ARBA00023098"/>
    </source>
</evidence>
<dbReference type="STRING" id="64791.A0A151XA45"/>
<comment type="caution">
    <text evidence="10">Lacks conserved residue(s) required for the propagation of feature annotation.</text>
</comment>
<reference evidence="11 12" key="1">
    <citation type="submission" date="2015-09" db="EMBL/GenBank/DDBJ databases">
        <title>Trachymyrmex zeteki WGS genome.</title>
        <authorList>
            <person name="Nygaard S."/>
            <person name="Hu H."/>
            <person name="Boomsma J."/>
            <person name="Zhang G."/>
        </authorList>
    </citation>
    <scope>NUCLEOTIDE SEQUENCE [LARGE SCALE GENOMIC DNA]</scope>
    <source>
        <strain evidence="11">Tzet28-1</strain>
        <tissue evidence="11">Whole body</tissue>
    </source>
</reference>
<dbReference type="GO" id="GO:0042761">
    <property type="term" value="P:very long-chain fatty acid biosynthetic process"/>
    <property type="evidence" value="ECO:0007669"/>
    <property type="project" value="TreeGrafter"/>
</dbReference>
<name>A0A151XA45_9HYME</name>
<evidence type="ECO:0000256" key="3">
    <source>
        <dbReference type="ARBA" id="ARBA00022679"/>
    </source>
</evidence>
<proteinExistence type="inferred from homology"/>
<dbReference type="PANTHER" id="PTHR11157">
    <property type="entry name" value="FATTY ACID ACYL TRANSFERASE-RELATED"/>
    <property type="match status" value="1"/>
</dbReference>
<keyword evidence="12" id="KW-1185">Reference proteome</keyword>
<evidence type="ECO:0000256" key="8">
    <source>
        <dbReference type="ARBA" id="ARBA00023136"/>
    </source>
</evidence>
<evidence type="ECO:0000256" key="6">
    <source>
        <dbReference type="ARBA" id="ARBA00022989"/>
    </source>
</evidence>
<feature type="transmembrane region" description="Helical" evidence="10">
    <location>
        <begin position="358"/>
        <end position="378"/>
    </location>
</feature>
<gene>
    <name evidence="11" type="ORF">ALC60_03763</name>
</gene>
<dbReference type="GO" id="GO:0005789">
    <property type="term" value="C:endoplasmic reticulum membrane"/>
    <property type="evidence" value="ECO:0007669"/>
    <property type="project" value="TreeGrafter"/>
</dbReference>